<evidence type="ECO:0000256" key="2">
    <source>
        <dbReference type="ARBA" id="ARBA00022475"/>
    </source>
</evidence>
<feature type="transmembrane region" description="Helical" evidence="6">
    <location>
        <begin position="18"/>
        <end position="40"/>
    </location>
</feature>
<dbReference type="GO" id="GO:0005886">
    <property type="term" value="C:plasma membrane"/>
    <property type="evidence" value="ECO:0007669"/>
    <property type="project" value="UniProtKB-SubCell"/>
</dbReference>
<evidence type="ECO:0000256" key="6">
    <source>
        <dbReference type="SAM" id="Phobius"/>
    </source>
</evidence>
<accession>A0A6N3G647</accession>
<gene>
    <name evidence="7" type="ORF">PCLFYP37_00400</name>
</gene>
<feature type="transmembrane region" description="Helical" evidence="6">
    <location>
        <begin position="468"/>
        <end position="488"/>
    </location>
</feature>
<dbReference type="InterPro" id="IPR050833">
    <property type="entry name" value="Poly_Biosynth_Transport"/>
</dbReference>
<feature type="transmembrane region" description="Helical" evidence="6">
    <location>
        <begin position="380"/>
        <end position="401"/>
    </location>
</feature>
<keyword evidence="4 6" id="KW-1133">Transmembrane helix</keyword>
<evidence type="ECO:0000256" key="4">
    <source>
        <dbReference type="ARBA" id="ARBA00022989"/>
    </source>
</evidence>
<feature type="transmembrane region" description="Helical" evidence="6">
    <location>
        <begin position="161"/>
        <end position="182"/>
    </location>
</feature>
<protein>
    <recommendedName>
        <fullName evidence="8">Polysaccharide biosynthesis protein</fullName>
    </recommendedName>
</protein>
<dbReference type="AlphaFoldDB" id="A0A6N3G647"/>
<dbReference type="PANTHER" id="PTHR30250">
    <property type="entry name" value="PST FAMILY PREDICTED COLANIC ACID TRANSPORTER"/>
    <property type="match status" value="1"/>
</dbReference>
<reference evidence="7" key="1">
    <citation type="submission" date="2019-11" db="EMBL/GenBank/DDBJ databases">
        <authorList>
            <person name="Feng L."/>
        </authorList>
    </citation>
    <scope>NUCLEOTIDE SEQUENCE</scope>
    <source>
        <strain evidence="7">PclaraLFYP37</strain>
    </source>
</reference>
<keyword evidence="3 6" id="KW-0812">Transmembrane</keyword>
<comment type="subcellular location">
    <subcellularLocation>
        <location evidence="1">Cell membrane</location>
        <topology evidence="1">Multi-pass membrane protein</topology>
    </subcellularLocation>
</comment>
<evidence type="ECO:0000256" key="1">
    <source>
        <dbReference type="ARBA" id="ARBA00004651"/>
    </source>
</evidence>
<evidence type="ECO:0000313" key="7">
    <source>
        <dbReference type="EMBL" id="VYU59580.1"/>
    </source>
</evidence>
<organism evidence="7">
    <name type="scientific">Paraprevotella clara</name>
    <dbReference type="NCBI Taxonomy" id="454154"/>
    <lineage>
        <taxon>Bacteria</taxon>
        <taxon>Pseudomonadati</taxon>
        <taxon>Bacteroidota</taxon>
        <taxon>Bacteroidia</taxon>
        <taxon>Bacteroidales</taxon>
        <taxon>Prevotellaceae</taxon>
        <taxon>Paraprevotella</taxon>
    </lineage>
</organism>
<feature type="transmembrane region" description="Helical" evidence="6">
    <location>
        <begin position="188"/>
        <end position="206"/>
    </location>
</feature>
<sequence length="511" mass="57849">MSTTSANNKRIAKNTLLLYLRTSLLILVQLYTVPIILKALGAKDYGIYNVVGGMVTMFAFIGGALTSGSQRFIAIEIGRRDKKRLKKIFDTTVTIYLILALAIGFLLEIGGCWFLNTQMNIPADRLYAANWVLQLSILAFLINLVSIPYNAAVIAHERMSLYAYISILECGLKLIATIALQYVLLDKLILYAVFICMITVSVRIIYQLYCRKHFEECRHYRFSGQTYMGKDLLAYSGWNMIGAVALISRQQGVNIVINLFFGPLLNAAHSIAQHINGVFTQFVNNIYIASRPQITKSYASGQVGEMWKLVFRSSKLAFFLLMLICVPVLIEMDFVLKWWLHDVPTYTVSIARLMILSILIETLGNQVIGVYQAANKIRRYQLYSSTIILFNVPLSYLLLRITPNNPIIPYIVSVSLSILYVFSILWNARREIGLNLETYLKEVLLRDVIICILTLGIVWGSTHLLSPSLFRAFLTVLLTLACSALFAWKIGLDSKEKVFVKNIIKQKISRK</sequence>
<keyword evidence="2" id="KW-1003">Cell membrane</keyword>
<feature type="transmembrane region" description="Helical" evidence="6">
    <location>
        <begin position="346"/>
        <end position="368"/>
    </location>
</feature>
<name>A0A6N3G647_9BACT</name>
<feature type="transmembrane region" description="Helical" evidence="6">
    <location>
        <begin position="127"/>
        <end position="149"/>
    </location>
</feature>
<evidence type="ECO:0008006" key="8">
    <source>
        <dbReference type="Google" id="ProtNLM"/>
    </source>
</evidence>
<evidence type="ECO:0000256" key="5">
    <source>
        <dbReference type="ARBA" id="ARBA00023136"/>
    </source>
</evidence>
<feature type="transmembrane region" description="Helical" evidence="6">
    <location>
        <begin position="46"/>
        <end position="67"/>
    </location>
</feature>
<evidence type="ECO:0000256" key="3">
    <source>
        <dbReference type="ARBA" id="ARBA00022692"/>
    </source>
</evidence>
<feature type="transmembrane region" description="Helical" evidence="6">
    <location>
        <begin position="443"/>
        <end position="462"/>
    </location>
</feature>
<dbReference type="PANTHER" id="PTHR30250:SF26">
    <property type="entry name" value="PSMA PROTEIN"/>
    <property type="match status" value="1"/>
</dbReference>
<feature type="transmembrane region" description="Helical" evidence="6">
    <location>
        <begin position="88"/>
        <end position="107"/>
    </location>
</feature>
<feature type="transmembrane region" description="Helical" evidence="6">
    <location>
        <begin position="407"/>
        <end position="428"/>
    </location>
</feature>
<dbReference type="EMBL" id="CACRUT010000023">
    <property type="protein sequence ID" value="VYU59580.1"/>
    <property type="molecule type" value="Genomic_DNA"/>
</dbReference>
<feature type="transmembrane region" description="Helical" evidence="6">
    <location>
        <begin position="316"/>
        <end position="340"/>
    </location>
</feature>
<keyword evidence="5 6" id="KW-0472">Membrane</keyword>
<proteinExistence type="predicted"/>